<dbReference type="Pfam" id="PF20188">
    <property type="entry name" value="DUF6551"/>
    <property type="match status" value="1"/>
</dbReference>
<gene>
    <name evidence="1" type="ORF">GGQ99_000981</name>
</gene>
<protein>
    <recommendedName>
        <fullName evidence="3">ParB/Sulfiredoxin domain-containing protein</fullName>
    </recommendedName>
</protein>
<comment type="caution">
    <text evidence="1">The sequence shown here is derived from an EMBL/GenBank/DDBJ whole genome shotgun (WGS) entry which is preliminary data.</text>
</comment>
<accession>A0ABR6KZA3</accession>
<sequence>MSMINKDIGQKPVLEWVDVGLIDVDGNYQREIKPHLVDKILRGFSWSKFGAIVLSRQEGGRFAVVEGQHRWKAACMHPSVTDVPAVIVTHDGTKSEAESFLAINRDRMAVTSVEQYWAGLTAGDDTAIAISNVLQASGCDVVPAQGHYRPNLTNSISAIDRCLKRYGAGATRRALMVIRAAWPDDAKALRGTLITALARIIRSNEKTIAESELVAAIRPQSIAKLTAHAEAFRKLSGGSAETALSKAITELYNKGKRTNLIYIGEQRA</sequence>
<dbReference type="InterPro" id="IPR046681">
    <property type="entry name" value="DUF6551"/>
</dbReference>
<dbReference type="Proteomes" id="UP000539538">
    <property type="component" value="Unassembled WGS sequence"/>
</dbReference>
<dbReference type="SUPFAM" id="SSF110849">
    <property type="entry name" value="ParB/Sulfiredoxin"/>
    <property type="match status" value="1"/>
</dbReference>
<evidence type="ECO:0000313" key="1">
    <source>
        <dbReference type="EMBL" id="MBB4649259.1"/>
    </source>
</evidence>
<dbReference type="EMBL" id="JACHOT010000001">
    <property type="protein sequence ID" value="MBB4649259.1"/>
    <property type="molecule type" value="Genomic_DNA"/>
</dbReference>
<name>A0ABR6KZA3_9HYPH</name>
<dbReference type="InterPro" id="IPR036086">
    <property type="entry name" value="ParB/Sulfiredoxin_sf"/>
</dbReference>
<evidence type="ECO:0000313" key="2">
    <source>
        <dbReference type="Proteomes" id="UP000539538"/>
    </source>
</evidence>
<dbReference type="RefSeq" id="WP_183261066.1">
    <property type="nucleotide sequence ID" value="NZ_BAAAVZ010000008.1"/>
</dbReference>
<reference evidence="1 2" key="1">
    <citation type="submission" date="2020-08" db="EMBL/GenBank/DDBJ databases">
        <title>Genomic Encyclopedia of Type Strains, Phase IV (KMG-IV): sequencing the most valuable type-strain genomes for metagenomic binning, comparative biology and taxonomic classification.</title>
        <authorList>
            <person name="Goeker M."/>
        </authorList>
    </citation>
    <scope>NUCLEOTIDE SEQUENCE [LARGE SCALE GENOMIC DNA]</scope>
    <source>
        <strain evidence="1 2">DSM 7050</strain>
    </source>
</reference>
<proteinExistence type="predicted"/>
<dbReference type="CDD" id="cd16387">
    <property type="entry name" value="ParB_N_Srx"/>
    <property type="match status" value="1"/>
</dbReference>
<organism evidence="1 2">
    <name type="scientific">Aminobacter niigataensis</name>
    <dbReference type="NCBI Taxonomy" id="83265"/>
    <lineage>
        <taxon>Bacteria</taxon>
        <taxon>Pseudomonadati</taxon>
        <taxon>Pseudomonadota</taxon>
        <taxon>Alphaproteobacteria</taxon>
        <taxon>Hyphomicrobiales</taxon>
        <taxon>Phyllobacteriaceae</taxon>
        <taxon>Aminobacter</taxon>
    </lineage>
</organism>
<evidence type="ECO:0008006" key="3">
    <source>
        <dbReference type="Google" id="ProtNLM"/>
    </source>
</evidence>
<keyword evidence="2" id="KW-1185">Reference proteome</keyword>